<evidence type="ECO:0000256" key="5">
    <source>
        <dbReference type="ARBA" id="ARBA00022989"/>
    </source>
</evidence>
<evidence type="ECO:0000256" key="2">
    <source>
        <dbReference type="ARBA" id="ARBA00022448"/>
    </source>
</evidence>
<keyword evidence="10" id="KW-1185">Reference proteome</keyword>
<keyword evidence="6 7" id="KW-0472">Membrane</keyword>
<feature type="transmembrane region" description="Helical" evidence="7">
    <location>
        <begin position="405"/>
        <end position="423"/>
    </location>
</feature>
<feature type="transmembrane region" description="Helical" evidence="7">
    <location>
        <begin position="378"/>
        <end position="399"/>
    </location>
</feature>
<feature type="transmembrane region" description="Helical" evidence="7">
    <location>
        <begin position="343"/>
        <end position="366"/>
    </location>
</feature>
<dbReference type="EMBL" id="FWFL01000007">
    <property type="protein sequence ID" value="SLN54356.1"/>
    <property type="molecule type" value="Genomic_DNA"/>
</dbReference>
<evidence type="ECO:0000256" key="6">
    <source>
        <dbReference type="ARBA" id="ARBA00023136"/>
    </source>
</evidence>
<evidence type="ECO:0000256" key="7">
    <source>
        <dbReference type="RuleBase" id="RU363032"/>
    </source>
</evidence>
<dbReference type="GO" id="GO:0015871">
    <property type="term" value="P:choline transport"/>
    <property type="evidence" value="ECO:0007669"/>
    <property type="project" value="TreeGrafter"/>
</dbReference>
<dbReference type="CDD" id="cd06261">
    <property type="entry name" value="TM_PBP2"/>
    <property type="match status" value="1"/>
</dbReference>
<comment type="subcellular location">
    <subcellularLocation>
        <location evidence="1 7">Cell membrane</location>
        <topology evidence="1 7">Multi-pass membrane protein</topology>
    </subcellularLocation>
</comment>
<dbReference type="InterPro" id="IPR035906">
    <property type="entry name" value="MetI-like_sf"/>
</dbReference>
<dbReference type="GO" id="GO:0031460">
    <property type="term" value="P:glycine betaine transport"/>
    <property type="evidence" value="ECO:0007669"/>
    <property type="project" value="UniProtKB-ARBA"/>
</dbReference>
<keyword evidence="3" id="KW-1003">Cell membrane</keyword>
<dbReference type="AlphaFoldDB" id="A0A1Y5T2F1"/>
<dbReference type="FunFam" id="1.10.3720.10:FF:000001">
    <property type="entry name" value="Glycine betaine ABC transporter, permease"/>
    <property type="match status" value="1"/>
</dbReference>
<gene>
    <name evidence="9" type="primary">proW_2</name>
    <name evidence="9" type="ORF">PEL8287_02891</name>
</gene>
<feature type="transmembrane region" description="Helical" evidence="7">
    <location>
        <begin position="294"/>
        <end position="313"/>
    </location>
</feature>
<dbReference type="Proteomes" id="UP000193827">
    <property type="component" value="Unassembled WGS sequence"/>
</dbReference>
<dbReference type="OrthoDB" id="9815258at2"/>
<evidence type="ECO:0000256" key="3">
    <source>
        <dbReference type="ARBA" id="ARBA00022475"/>
    </source>
</evidence>
<evidence type="ECO:0000259" key="8">
    <source>
        <dbReference type="PROSITE" id="PS50928"/>
    </source>
</evidence>
<feature type="transmembrane region" description="Helical" evidence="7">
    <location>
        <begin position="208"/>
        <end position="228"/>
    </location>
</feature>
<reference evidence="9 10" key="1">
    <citation type="submission" date="2017-03" db="EMBL/GenBank/DDBJ databases">
        <authorList>
            <person name="Afonso C.L."/>
            <person name="Miller P.J."/>
            <person name="Scott M.A."/>
            <person name="Spackman E."/>
            <person name="Goraichik I."/>
            <person name="Dimitrov K.M."/>
            <person name="Suarez D.L."/>
            <person name="Swayne D.E."/>
        </authorList>
    </citation>
    <scope>NUCLEOTIDE SEQUENCE [LARGE SCALE GENOMIC DNA]</scope>
    <source>
        <strain evidence="9 10">CECT 8287</strain>
    </source>
</reference>
<feature type="transmembrane region" description="Helical" evidence="7">
    <location>
        <begin position="72"/>
        <end position="91"/>
    </location>
</feature>
<sequence>MSDPTSEMKVTAASDIEVDRDALDASIKNFAGDSGGYYAGVFHKIHDATGLLPTTFNLWAALLGPLWSASRAVWGMFWTFLILEVIAWVQIGRGWWGNPGSDMADRAQRQLDRAQEFLDKAAAATASGEDPERFNKLAENITKAANDSLAKADAAQSQAFGIMLTGLALLVFFKLIQGFYANTAYEKQYSRWRIDPDSTESGRSMRNIALGAILVAAIAPLIVFRFTISSSIPMLDTFPEDQASALFLGNGSANLFTSVANWLNAVIDSAVTAWSDVTRGIIVFVKTVLDGLQLALSGSPWPVVMLVICVTAWRAAGPRVAIFTAASLAYIALFGYWELAMETVALVGAAVLISVAIGIPLGIWFGKSKRAYKIAEPVLDLMQTLPAFVYLIPIIAFFGTGNPPGILATIIFGMPPVIRLTALGMRGVPESIKEAAVAFGASRFQLLKDVEVPLALPSIMAGVNQTILMCLSMVVIISLIGGGGLGKVILEALQYAAKGEGLLGGFAILFCAMVIDRIVQGAFRRKDQTD</sequence>
<dbReference type="PANTHER" id="PTHR47737:SF1">
    <property type="entry name" value="GLYCINE BETAINE_PROLINE BETAINE TRANSPORT SYSTEM PERMEASE PROTEIN PROW"/>
    <property type="match status" value="1"/>
</dbReference>
<dbReference type="GO" id="GO:0005275">
    <property type="term" value="F:amine transmembrane transporter activity"/>
    <property type="evidence" value="ECO:0007669"/>
    <property type="project" value="TreeGrafter"/>
</dbReference>
<dbReference type="Pfam" id="PF00528">
    <property type="entry name" value="BPD_transp_1"/>
    <property type="match status" value="1"/>
</dbReference>
<accession>A0A1Y5T2F1</accession>
<keyword evidence="2 7" id="KW-0813">Transport</keyword>
<feature type="transmembrane region" description="Helical" evidence="7">
    <location>
        <begin position="320"/>
        <end position="337"/>
    </location>
</feature>
<keyword evidence="5 7" id="KW-1133">Transmembrane helix</keyword>
<evidence type="ECO:0000313" key="10">
    <source>
        <dbReference type="Proteomes" id="UP000193827"/>
    </source>
</evidence>
<keyword evidence="4 7" id="KW-0812">Transmembrane</keyword>
<name>A0A1Y5T2F1_9RHOB</name>
<dbReference type="GO" id="GO:0015226">
    <property type="term" value="F:carnitine transmembrane transporter activity"/>
    <property type="evidence" value="ECO:0007669"/>
    <property type="project" value="TreeGrafter"/>
</dbReference>
<feature type="domain" description="ABC transmembrane type-1" evidence="8">
    <location>
        <begin position="340"/>
        <end position="519"/>
    </location>
</feature>
<feature type="transmembrane region" description="Helical" evidence="7">
    <location>
        <begin position="467"/>
        <end position="490"/>
    </location>
</feature>
<dbReference type="PANTHER" id="PTHR47737">
    <property type="entry name" value="GLYCINE BETAINE/PROLINE BETAINE TRANSPORT SYSTEM PERMEASE PROTEIN PROW"/>
    <property type="match status" value="1"/>
</dbReference>
<dbReference type="SUPFAM" id="SSF161098">
    <property type="entry name" value="MetI-like"/>
    <property type="match status" value="1"/>
</dbReference>
<dbReference type="GO" id="GO:0043190">
    <property type="term" value="C:ATP-binding cassette (ABC) transporter complex"/>
    <property type="evidence" value="ECO:0007669"/>
    <property type="project" value="TreeGrafter"/>
</dbReference>
<evidence type="ECO:0000313" key="9">
    <source>
        <dbReference type="EMBL" id="SLN54356.1"/>
    </source>
</evidence>
<dbReference type="RefSeq" id="WP_085893112.1">
    <property type="nucleotide sequence ID" value="NZ_FWFL01000007.1"/>
</dbReference>
<dbReference type="PROSITE" id="PS50928">
    <property type="entry name" value="ABC_TM1"/>
    <property type="match status" value="1"/>
</dbReference>
<dbReference type="InterPro" id="IPR000515">
    <property type="entry name" value="MetI-like"/>
</dbReference>
<evidence type="ECO:0000256" key="1">
    <source>
        <dbReference type="ARBA" id="ARBA00004651"/>
    </source>
</evidence>
<comment type="similarity">
    <text evidence="7">Belongs to the binding-protein-dependent transport system permease family.</text>
</comment>
<dbReference type="Gene3D" id="1.10.3720.10">
    <property type="entry name" value="MetI-like"/>
    <property type="match status" value="1"/>
</dbReference>
<evidence type="ECO:0000256" key="4">
    <source>
        <dbReference type="ARBA" id="ARBA00022692"/>
    </source>
</evidence>
<organism evidence="9 10">
    <name type="scientific">Roseovarius litorisediminis</name>
    <dbReference type="NCBI Taxonomy" id="1312363"/>
    <lineage>
        <taxon>Bacteria</taxon>
        <taxon>Pseudomonadati</taxon>
        <taxon>Pseudomonadota</taxon>
        <taxon>Alphaproteobacteria</taxon>
        <taxon>Rhodobacterales</taxon>
        <taxon>Roseobacteraceae</taxon>
        <taxon>Roseovarius</taxon>
    </lineage>
</organism>
<feature type="transmembrane region" description="Helical" evidence="7">
    <location>
        <begin position="159"/>
        <end position="181"/>
    </location>
</feature>
<protein>
    <submittedName>
        <fullName evidence="9">Glycine betaine/L-proline transport system permease protein ProW</fullName>
    </submittedName>
</protein>
<proteinExistence type="inferred from homology"/>
<feature type="transmembrane region" description="Helical" evidence="7">
    <location>
        <begin position="502"/>
        <end position="519"/>
    </location>
</feature>